<evidence type="ECO:0000256" key="1">
    <source>
        <dbReference type="SAM" id="MobiDB-lite"/>
    </source>
</evidence>
<comment type="caution">
    <text evidence="3">The sequence shown here is derived from an EMBL/GenBank/DDBJ whole genome shotgun (WGS) entry which is preliminary data.</text>
</comment>
<dbReference type="Proteomes" id="UP000823749">
    <property type="component" value="Chromosome 10"/>
</dbReference>
<dbReference type="PANTHER" id="PTHR31286:SF99">
    <property type="entry name" value="DUF4283 DOMAIN-CONTAINING PROTEIN"/>
    <property type="match status" value="1"/>
</dbReference>
<dbReference type="PANTHER" id="PTHR31286">
    <property type="entry name" value="GLYCINE-RICH CELL WALL STRUCTURAL PROTEIN 1.8-LIKE"/>
    <property type="match status" value="1"/>
</dbReference>
<dbReference type="InterPro" id="IPR025558">
    <property type="entry name" value="DUF4283"/>
</dbReference>
<sequence>MMFADRPDIPRCPVGGCSNPCRSLSTHNSTPPQRPPEELPLPSLSPPPSQVKHTYTRAQMLHLKEKLPPSTSHRIIRAAAKQTFFFNPGLLDRQRIPLEKSGVSNGDVTYDTTADGIPRVTFSQKRLEEICKPWMESALILNLLGKGMGWRAFCCQVGELWAFEKDYKVIDVGSRFFVIRFEGREDYMRVFCGGPWAVMGHYLRVRKWEPNFMASEAQEVATARMWVRLPGLPIEYCDEEALGIIAKKFGKHIRIDITIDVETRARSARVCVEIELGKPLCHGFRQERGGDEYRVEYESTHSFCFNCGRRETTSIVPSWQVSVFEVISRARSGRVGVFVMPRWGLKDHQLGIPPFGVRRDSRGSHQMVFMLVAMKDLVRFLCHKLFGACTSG</sequence>
<feature type="region of interest" description="Disordered" evidence="1">
    <location>
        <begin position="23"/>
        <end position="50"/>
    </location>
</feature>
<organism evidence="3 4">
    <name type="scientific">Rhododendron griersonianum</name>
    <dbReference type="NCBI Taxonomy" id="479676"/>
    <lineage>
        <taxon>Eukaryota</taxon>
        <taxon>Viridiplantae</taxon>
        <taxon>Streptophyta</taxon>
        <taxon>Embryophyta</taxon>
        <taxon>Tracheophyta</taxon>
        <taxon>Spermatophyta</taxon>
        <taxon>Magnoliopsida</taxon>
        <taxon>eudicotyledons</taxon>
        <taxon>Gunneridae</taxon>
        <taxon>Pentapetalae</taxon>
        <taxon>asterids</taxon>
        <taxon>Ericales</taxon>
        <taxon>Ericaceae</taxon>
        <taxon>Ericoideae</taxon>
        <taxon>Rhodoreae</taxon>
        <taxon>Rhododendron</taxon>
    </lineage>
</organism>
<dbReference type="EMBL" id="JACTNZ010000010">
    <property type="protein sequence ID" value="KAG5528196.1"/>
    <property type="molecule type" value="Genomic_DNA"/>
</dbReference>
<feature type="domain" description="DUF4283" evidence="2">
    <location>
        <begin position="159"/>
        <end position="214"/>
    </location>
</feature>
<evidence type="ECO:0000313" key="4">
    <source>
        <dbReference type="Proteomes" id="UP000823749"/>
    </source>
</evidence>
<evidence type="ECO:0000259" key="2">
    <source>
        <dbReference type="Pfam" id="PF14111"/>
    </source>
</evidence>
<reference evidence="3" key="1">
    <citation type="submission" date="2020-08" db="EMBL/GenBank/DDBJ databases">
        <title>Plant Genome Project.</title>
        <authorList>
            <person name="Zhang R.-G."/>
        </authorList>
    </citation>
    <scope>NUCLEOTIDE SEQUENCE</scope>
    <source>
        <strain evidence="3">WSP0</strain>
        <tissue evidence="3">Leaf</tissue>
    </source>
</reference>
<accession>A0AAV6IHN7</accession>
<dbReference type="AlphaFoldDB" id="A0AAV6IHN7"/>
<proteinExistence type="predicted"/>
<gene>
    <name evidence="3" type="ORF">RHGRI_028962</name>
</gene>
<keyword evidence="4" id="KW-1185">Reference proteome</keyword>
<evidence type="ECO:0000313" key="3">
    <source>
        <dbReference type="EMBL" id="KAG5528196.1"/>
    </source>
</evidence>
<protein>
    <recommendedName>
        <fullName evidence="2">DUF4283 domain-containing protein</fullName>
    </recommendedName>
</protein>
<name>A0AAV6IHN7_9ERIC</name>
<dbReference type="Pfam" id="PF14111">
    <property type="entry name" value="DUF4283"/>
    <property type="match status" value="1"/>
</dbReference>
<dbReference type="InterPro" id="IPR040256">
    <property type="entry name" value="At4g02000-like"/>
</dbReference>